<evidence type="ECO:0000313" key="4">
    <source>
        <dbReference type="Proteomes" id="UP001140206"/>
    </source>
</evidence>
<proteinExistence type="predicted"/>
<dbReference type="AlphaFoldDB" id="A0AAV8CMY8"/>
<dbReference type="Pfam" id="PF25372">
    <property type="entry name" value="DUF7885"/>
    <property type="match status" value="1"/>
</dbReference>
<dbReference type="GO" id="GO:0019005">
    <property type="term" value="C:SCF ubiquitin ligase complex"/>
    <property type="evidence" value="ECO:0007669"/>
    <property type="project" value="TreeGrafter"/>
</dbReference>
<evidence type="ECO:0000256" key="1">
    <source>
        <dbReference type="SAM" id="MobiDB-lite"/>
    </source>
</evidence>
<dbReference type="EMBL" id="JAMFTS010000004">
    <property type="protein sequence ID" value="KAJ4757198.1"/>
    <property type="molecule type" value="Genomic_DNA"/>
</dbReference>
<gene>
    <name evidence="3" type="ORF">LUZ62_067573</name>
</gene>
<dbReference type="GO" id="GO:0031146">
    <property type="term" value="P:SCF-dependent proteasomal ubiquitin-dependent protein catabolic process"/>
    <property type="evidence" value="ECO:0007669"/>
    <property type="project" value="TreeGrafter"/>
</dbReference>
<name>A0AAV8CMY8_9POAL</name>
<dbReference type="InterPro" id="IPR006553">
    <property type="entry name" value="Leu-rich_rpt_Cys-con_subtyp"/>
</dbReference>
<organism evidence="3 4">
    <name type="scientific">Rhynchospora pubera</name>
    <dbReference type="NCBI Taxonomy" id="906938"/>
    <lineage>
        <taxon>Eukaryota</taxon>
        <taxon>Viridiplantae</taxon>
        <taxon>Streptophyta</taxon>
        <taxon>Embryophyta</taxon>
        <taxon>Tracheophyta</taxon>
        <taxon>Spermatophyta</taxon>
        <taxon>Magnoliopsida</taxon>
        <taxon>Liliopsida</taxon>
        <taxon>Poales</taxon>
        <taxon>Cyperaceae</taxon>
        <taxon>Cyperoideae</taxon>
        <taxon>Rhynchosporeae</taxon>
        <taxon>Rhynchospora</taxon>
    </lineage>
</organism>
<evidence type="ECO:0000259" key="2">
    <source>
        <dbReference type="Pfam" id="PF25372"/>
    </source>
</evidence>
<feature type="compositionally biased region" description="Low complexity" evidence="1">
    <location>
        <begin position="55"/>
        <end position="69"/>
    </location>
</feature>
<evidence type="ECO:0000313" key="3">
    <source>
        <dbReference type="EMBL" id="KAJ4757198.1"/>
    </source>
</evidence>
<comment type="caution">
    <text evidence="3">The sequence shown here is derived from an EMBL/GenBank/DDBJ whole genome shotgun (WGS) entry which is preliminary data.</text>
</comment>
<keyword evidence="4" id="KW-1185">Reference proteome</keyword>
<dbReference type="Proteomes" id="UP001140206">
    <property type="component" value="Chromosome 4"/>
</dbReference>
<reference evidence="3" key="1">
    <citation type="submission" date="2022-08" db="EMBL/GenBank/DDBJ databases">
        <authorList>
            <person name="Marques A."/>
        </authorList>
    </citation>
    <scope>NUCLEOTIDE SEQUENCE</scope>
    <source>
        <strain evidence="3">RhyPub2mFocal</strain>
        <tissue evidence="3">Leaves</tissue>
    </source>
</reference>
<dbReference type="PANTHER" id="PTHR13318:SF101">
    <property type="entry name" value="F-BOX_LRR PROTEIN"/>
    <property type="match status" value="1"/>
</dbReference>
<sequence length="785" mass="85020">MHNSRSRGEKTDPGESPAAAADVGENSSSAARSVETSLGLGFHSTSAAPPPPLPLLRRSLRLSALSPNAQLPPHPNPTPAPAPAAPSAETPSLEIETNSAPQPQEPHVPPQTQPLPSQPRVQQTLRMSVGGRVPKFSLASHSESKRKRGPPPKGIIIGGNNGDESAARRIPALSKGKEVSKEGQVVDVEEEVSEGDNVARKCIDKGKGKVIVDDELSDGAERNASRKRRLIENVNSVPVKFKEPINISDSDPEDITEMIKNAVAKLSSLASFNVPRGPPPMGPLHEEAPMHGNVPFRAPISRREAQREKAKELAPEFARFTKDEKEHEGDKDDELLPDGLGPFSVAMKIIEKRAVKLEANEAHSTKVGKPDGIRISWKPSNNGKESFGTKQHRLKYLSVKALAENAEEIETLVGIPCAMRSKLSFMLCHTKKMNMHYLSKLMEGSPTELRLSNCTWATDKDFEDAFGKCDKSNLEVLQLDLCGRCMPDYVLYATLACGPNCLPSLRKLSLKGAYSLSDRGLAAVVSSAPLLNSLNLCECSLLTSDGIMNVIDKRALLVRELYIDECQNIDAMSILPSLKKVKCLEVLSMAGITSVSNQFVQELIPVCGSTLKDLNFAGCDKLTSSSFKIIGENCPNLSALDIRNLTLLKDSAIAHLANGCRDIQRLQLRKISFSDEVIAAFVEASGTKLVELSLNNVAKVGHQTAIAISQQCRFRLQSLDLSFCRKMSDHALGIIVDSCSSLKSLKLFGCSQVTNFFLNGHSNASVNIVGVGGDLLHQIEIPDFV</sequence>
<protein>
    <submittedName>
        <fullName evidence="3">F-box/LRR protein</fullName>
    </submittedName>
</protein>
<dbReference type="InterPro" id="IPR032675">
    <property type="entry name" value="LRR_dom_sf"/>
</dbReference>
<dbReference type="InterPro" id="IPR057207">
    <property type="entry name" value="FBXL15_LRR"/>
</dbReference>
<dbReference type="PANTHER" id="PTHR13318">
    <property type="entry name" value="PARTNER OF PAIRED, ISOFORM B-RELATED"/>
    <property type="match status" value="1"/>
</dbReference>
<feature type="compositionally biased region" description="Pro residues" evidence="1">
    <location>
        <begin position="70"/>
        <end position="84"/>
    </location>
</feature>
<feature type="compositionally biased region" description="Polar residues" evidence="1">
    <location>
        <begin position="25"/>
        <end position="36"/>
    </location>
</feature>
<feature type="domain" description="F-box/LRR-repeat protein 15-like leucin rich repeat" evidence="2">
    <location>
        <begin position="504"/>
        <end position="681"/>
    </location>
</feature>
<feature type="compositionally biased region" description="Pro residues" evidence="1">
    <location>
        <begin position="103"/>
        <end position="117"/>
    </location>
</feature>
<feature type="compositionally biased region" description="Low complexity" evidence="1">
    <location>
        <begin position="85"/>
        <end position="94"/>
    </location>
</feature>
<feature type="compositionally biased region" description="Basic and acidic residues" evidence="1">
    <location>
        <begin position="1"/>
        <end position="13"/>
    </location>
</feature>
<dbReference type="SUPFAM" id="SSF52047">
    <property type="entry name" value="RNI-like"/>
    <property type="match status" value="1"/>
</dbReference>
<feature type="region of interest" description="Disordered" evidence="1">
    <location>
        <begin position="1"/>
        <end position="195"/>
    </location>
</feature>
<dbReference type="Gene3D" id="3.80.10.10">
    <property type="entry name" value="Ribonuclease Inhibitor"/>
    <property type="match status" value="3"/>
</dbReference>
<accession>A0AAV8CMY8</accession>
<dbReference type="SMART" id="SM00367">
    <property type="entry name" value="LRR_CC"/>
    <property type="match status" value="6"/>
</dbReference>